<keyword evidence="2" id="KW-1185">Reference proteome</keyword>
<gene>
    <name evidence="1" type="ORF">CWI78_02275</name>
</gene>
<dbReference type="OrthoDB" id="5570388at2"/>
<dbReference type="InterPro" id="IPR013406">
    <property type="entry name" value="CHP02574_addiction_mod"/>
</dbReference>
<sequence>MELKKIESEAMHLSAKDRAHLIQKLVQSIDSPSADELKSEWLSVAKDRATQLDSGAVDPVPSDVVLKKAQALIK</sequence>
<name>A0A432Z615_9GAMM</name>
<evidence type="ECO:0000313" key="2">
    <source>
        <dbReference type="Proteomes" id="UP000288058"/>
    </source>
</evidence>
<dbReference type="Pfam" id="PF09720">
    <property type="entry name" value="Unstab_antitox"/>
    <property type="match status" value="1"/>
</dbReference>
<comment type="caution">
    <text evidence="1">The sequence shown here is derived from an EMBL/GenBank/DDBJ whole genome shotgun (WGS) entry which is preliminary data.</text>
</comment>
<accession>A0A432Z615</accession>
<dbReference type="AlphaFoldDB" id="A0A432Z615"/>
<protein>
    <submittedName>
        <fullName evidence="1">Addiction module antitoxin RelB</fullName>
    </submittedName>
</protein>
<organism evidence="1 2">
    <name type="scientific">Idiomarina ramblicola</name>
    <dbReference type="NCBI Taxonomy" id="263724"/>
    <lineage>
        <taxon>Bacteria</taxon>
        <taxon>Pseudomonadati</taxon>
        <taxon>Pseudomonadota</taxon>
        <taxon>Gammaproteobacteria</taxon>
        <taxon>Alteromonadales</taxon>
        <taxon>Idiomarinaceae</taxon>
        <taxon>Idiomarina</taxon>
    </lineage>
</organism>
<evidence type="ECO:0000313" key="1">
    <source>
        <dbReference type="EMBL" id="RUO73295.1"/>
    </source>
</evidence>
<reference evidence="2" key="1">
    <citation type="journal article" date="2018" name="Front. Microbiol.">
        <title>Genome-Based Analysis Reveals the Taxonomy and Diversity of the Family Idiomarinaceae.</title>
        <authorList>
            <person name="Liu Y."/>
            <person name="Lai Q."/>
            <person name="Shao Z."/>
        </authorList>
    </citation>
    <scope>NUCLEOTIDE SEQUENCE [LARGE SCALE GENOMIC DNA]</scope>
    <source>
        <strain evidence="2">R22</strain>
    </source>
</reference>
<dbReference type="EMBL" id="PIQC01000001">
    <property type="protein sequence ID" value="RUO73295.1"/>
    <property type="molecule type" value="Genomic_DNA"/>
</dbReference>
<dbReference type="RefSeq" id="WP_126779869.1">
    <property type="nucleotide sequence ID" value="NZ_PIQC01000001.1"/>
</dbReference>
<proteinExistence type="predicted"/>
<dbReference type="Proteomes" id="UP000288058">
    <property type="component" value="Unassembled WGS sequence"/>
</dbReference>